<keyword evidence="1" id="KW-0732">Signal</keyword>
<accession>A0ABV1VSS8</accession>
<organism evidence="2 3">
    <name type="scientific">Streptomyces flaveolus</name>
    <dbReference type="NCBI Taxonomy" id="67297"/>
    <lineage>
        <taxon>Bacteria</taxon>
        <taxon>Bacillati</taxon>
        <taxon>Actinomycetota</taxon>
        <taxon>Actinomycetes</taxon>
        <taxon>Kitasatosporales</taxon>
        <taxon>Streptomycetaceae</taxon>
        <taxon>Streptomyces</taxon>
    </lineage>
</organism>
<name>A0ABV1VSS8_9ACTN</name>
<evidence type="ECO:0000313" key="3">
    <source>
        <dbReference type="Proteomes" id="UP001490330"/>
    </source>
</evidence>
<comment type="caution">
    <text evidence="2">The sequence shown here is derived from an EMBL/GenBank/DDBJ whole genome shotgun (WGS) entry which is preliminary data.</text>
</comment>
<keyword evidence="3" id="KW-1185">Reference proteome</keyword>
<gene>
    <name evidence="2" type="ORF">ABT322_38725</name>
</gene>
<evidence type="ECO:0000256" key="1">
    <source>
        <dbReference type="SAM" id="SignalP"/>
    </source>
</evidence>
<proteinExistence type="predicted"/>
<dbReference type="PROSITE" id="PS51318">
    <property type="entry name" value="TAT"/>
    <property type="match status" value="1"/>
</dbReference>
<sequence length="332" mass="35480">MADDRQQNTRFGPPASRRRVLAAAALAPVLAGMPARAGALSAGPEDGAPVAPVMTALADWAEVGEALGRTGDMRRFMYHTGFPRWDLTVFSRGIRVDPTLALGTHVSFVRYADHSTLLMGDTVVTERELQRFSDVLQQHGIEQTAIHKHLLAHEPDVWWIHVHAHSHDPVTVARGLRAALERTGTPLAEPPSVSPPADLDTAAIDAALGIEGFADGSIYRCTYVRRETITDGHVILPPGLGSTSAVGFQPLGGGRAVLSGDLALVAHEVQPALMALRRGGIELVELHHHNLTDEPRLFFVHYWAVGDAVSLAKGLRPAVDATNVVPMPGGAA</sequence>
<feature type="signal peptide" evidence="1">
    <location>
        <begin position="1"/>
        <end position="37"/>
    </location>
</feature>
<dbReference type="InterPro" id="IPR011094">
    <property type="entry name" value="Uncharacterised_LppY/LpqO"/>
</dbReference>
<dbReference type="Pfam" id="PF07485">
    <property type="entry name" value="DUF1529"/>
    <property type="match status" value="2"/>
</dbReference>
<reference evidence="2 3" key="1">
    <citation type="submission" date="2024-06" db="EMBL/GenBank/DDBJ databases">
        <title>The Natural Products Discovery Center: Release of the First 8490 Sequenced Strains for Exploring Actinobacteria Biosynthetic Diversity.</title>
        <authorList>
            <person name="Kalkreuter E."/>
            <person name="Kautsar S.A."/>
            <person name="Yang D."/>
            <person name="Bader C.D."/>
            <person name="Teijaro C.N."/>
            <person name="Fluegel L."/>
            <person name="Davis C.M."/>
            <person name="Simpson J.R."/>
            <person name="Lauterbach L."/>
            <person name="Steele A.D."/>
            <person name="Gui C."/>
            <person name="Meng S."/>
            <person name="Li G."/>
            <person name="Viehrig K."/>
            <person name="Ye F."/>
            <person name="Su P."/>
            <person name="Kiefer A.F."/>
            <person name="Nichols A."/>
            <person name="Cepeda A.J."/>
            <person name="Yan W."/>
            <person name="Fan B."/>
            <person name="Jiang Y."/>
            <person name="Adhikari A."/>
            <person name="Zheng C.-J."/>
            <person name="Schuster L."/>
            <person name="Cowan T.M."/>
            <person name="Smanski M.J."/>
            <person name="Chevrette M.G."/>
            <person name="De Carvalho L.P.S."/>
            <person name="Shen B."/>
        </authorList>
    </citation>
    <scope>NUCLEOTIDE SEQUENCE [LARGE SCALE GENOMIC DNA]</scope>
    <source>
        <strain evidence="2 3">NPDC000632</strain>
    </source>
</reference>
<dbReference type="EMBL" id="JBEPCV010000070">
    <property type="protein sequence ID" value="MER6909550.1"/>
    <property type="molecule type" value="Genomic_DNA"/>
</dbReference>
<feature type="chain" id="PRO_5045610811" evidence="1">
    <location>
        <begin position="38"/>
        <end position="332"/>
    </location>
</feature>
<dbReference type="Proteomes" id="UP001490330">
    <property type="component" value="Unassembled WGS sequence"/>
</dbReference>
<dbReference type="InterPro" id="IPR006311">
    <property type="entry name" value="TAT_signal"/>
</dbReference>
<protein>
    <submittedName>
        <fullName evidence="2">DUF1259 domain-containing protein</fullName>
    </submittedName>
</protein>
<evidence type="ECO:0000313" key="2">
    <source>
        <dbReference type="EMBL" id="MER6909550.1"/>
    </source>
</evidence>
<dbReference type="RefSeq" id="WP_350726773.1">
    <property type="nucleotide sequence ID" value="NZ_JBEPCO010000116.1"/>
</dbReference>